<evidence type="ECO:0008006" key="3">
    <source>
        <dbReference type="Google" id="ProtNLM"/>
    </source>
</evidence>
<proteinExistence type="predicted"/>
<reference evidence="1 2" key="1">
    <citation type="submission" date="2021-06" db="EMBL/GenBank/DDBJ databases">
        <title>Caerostris extrusa draft genome.</title>
        <authorList>
            <person name="Kono N."/>
            <person name="Arakawa K."/>
        </authorList>
    </citation>
    <scope>NUCLEOTIDE SEQUENCE [LARGE SCALE GENOMIC DNA]</scope>
</reference>
<protein>
    <recommendedName>
        <fullName evidence="3">Secreted protein</fullName>
    </recommendedName>
</protein>
<comment type="caution">
    <text evidence="1">The sequence shown here is derived from an EMBL/GenBank/DDBJ whole genome shotgun (WGS) entry which is preliminary data.</text>
</comment>
<name>A0AAV4V6F0_CAEEX</name>
<dbReference type="EMBL" id="BPLR01014001">
    <property type="protein sequence ID" value="GIY65525.1"/>
    <property type="molecule type" value="Genomic_DNA"/>
</dbReference>
<keyword evidence="2" id="KW-1185">Reference proteome</keyword>
<dbReference type="AlphaFoldDB" id="A0AAV4V6F0"/>
<evidence type="ECO:0000313" key="2">
    <source>
        <dbReference type="Proteomes" id="UP001054945"/>
    </source>
</evidence>
<gene>
    <name evidence="1" type="ORF">CEXT_300321</name>
</gene>
<organism evidence="1 2">
    <name type="scientific">Caerostris extrusa</name>
    <name type="common">Bark spider</name>
    <name type="synonym">Caerostris bankana</name>
    <dbReference type="NCBI Taxonomy" id="172846"/>
    <lineage>
        <taxon>Eukaryota</taxon>
        <taxon>Metazoa</taxon>
        <taxon>Ecdysozoa</taxon>
        <taxon>Arthropoda</taxon>
        <taxon>Chelicerata</taxon>
        <taxon>Arachnida</taxon>
        <taxon>Araneae</taxon>
        <taxon>Araneomorphae</taxon>
        <taxon>Entelegynae</taxon>
        <taxon>Araneoidea</taxon>
        <taxon>Araneidae</taxon>
        <taxon>Caerostris</taxon>
    </lineage>
</organism>
<accession>A0AAV4V6F0</accession>
<sequence length="78" mass="9446">MFAIYGFFFSRTGTPTFACLVVKDSQHAVPSVDVRRMITISSPDYDHYYLLEHYHSPNYDRYYLVKYYHEYCPDYDHQ</sequence>
<dbReference type="Proteomes" id="UP001054945">
    <property type="component" value="Unassembled WGS sequence"/>
</dbReference>
<evidence type="ECO:0000313" key="1">
    <source>
        <dbReference type="EMBL" id="GIY65525.1"/>
    </source>
</evidence>